<proteinExistence type="predicted"/>
<organism evidence="3">
    <name type="scientific">Schistocephalus solidus</name>
    <name type="common">Tapeworm</name>
    <dbReference type="NCBI Taxonomy" id="70667"/>
    <lineage>
        <taxon>Eukaryota</taxon>
        <taxon>Metazoa</taxon>
        <taxon>Spiralia</taxon>
        <taxon>Lophotrochozoa</taxon>
        <taxon>Platyhelminthes</taxon>
        <taxon>Cestoda</taxon>
        <taxon>Eucestoda</taxon>
        <taxon>Diphyllobothriidea</taxon>
        <taxon>Diphyllobothriidae</taxon>
        <taxon>Schistocephalus</taxon>
    </lineage>
</organism>
<evidence type="ECO:0000313" key="1">
    <source>
        <dbReference type="EMBL" id="VDL85329.1"/>
    </source>
</evidence>
<gene>
    <name evidence="1" type="ORF">SSLN_LOCUS261</name>
</gene>
<sequence>MSQLRNYFYCDQTLASPESLVTQVPNYLTETNHARLTCTHCPRTFDHLTETSGTTCVNKMTVINTHDFLFRLPTGNSRYVCSLPPALPSVPFCLPFPLSTFHSSLLSPFLLLLLPLLSPLFHPLSPLFYSYFSSSTSRSLLTLPSSLTVK</sequence>
<dbReference type="WBParaSite" id="SSLN_0000027401-mRNA-1">
    <property type="protein sequence ID" value="SSLN_0000027401-mRNA-1"/>
    <property type="gene ID" value="SSLN_0000027401"/>
</dbReference>
<dbReference type="Proteomes" id="UP000275846">
    <property type="component" value="Unassembled WGS sequence"/>
</dbReference>
<dbReference type="AlphaFoldDB" id="A0A183S7R3"/>
<keyword evidence="2" id="KW-1185">Reference proteome</keyword>
<evidence type="ECO:0000313" key="2">
    <source>
        <dbReference type="Proteomes" id="UP000275846"/>
    </source>
</evidence>
<name>A0A183S7R3_SCHSO</name>
<protein>
    <submittedName>
        <fullName evidence="1 3">Uncharacterized protein</fullName>
    </submittedName>
</protein>
<accession>A0A183S7R3</accession>
<reference evidence="1 2" key="2">
    <citation type="submission" date="2018-11" db="EMBL/GenBank/DDBJ databases">
        <authorList>
            <consortium name="Pathogen Informatics"/>
        </authorList>
    </citation>
    <scope>NUCLEOTIDE SEQUENCE [LARGE SCALE GENOMIC DNA]</scope>
    <source>
        <strain evidence="1 2">NST_G2</strain>
    </source>
</reference>
<reference evidence="3" key="1">
    <citation type="submission" date="2016-06" db="UniProtKB">
        <authorList>
            <consortium name="WormBaseParasite"/>
        </authorList>
    </citation>
    <scope>IDENTIFICATION</scope>
</reference>
<evidence type="ECO:0000313" key="3">
    <source>
        <dbReference type="WBParaSite" id="SSLN_0000027401-mRNA-1"/>
    </source>
</evidence>
<dbReference type="EMBL" id="UYSU01000156">
    <property type="protein sequence ID" value="VDL85329.1"/>
    <property type="molecule type" value="Genomic_DNA"/>
</dbReference>